<dbReference type="InterPro" id="IPR011990">
    <property type="entry name" value="TPR-like_helical_dom_sf"/>
</dbReference>
<dbReference type="EMBL" id="ML770209">
    <property type="protein sequence ID" value="KAE9384149.1"/>
    <property type="molecule type" value="Genomic_DNA"/>
</dbReference>
<organism evidence="1 2">
    <name type="scientific">Gymnopus androsaceus JB14</name>
    <dbReference type="NCBI Taxonomy" id="1447944"/>
    <lineage>
        <taxon>Eukaryota</taxon>
        <taxon>Fungi</taxon>
        <taxon>Dikarya</taxon>
        <taxon>Basidiomycota</taxon>
        <taxon>Agaricomycotina</taxon>
        <taxon>Agaricomycetes</taxon>
        <taxon>Agaricomycetidae</taxon>
        <taxon>Agaricales</taxon>
        <taxon>Marasmiineae</taxon>
        <taxon>Omphalotaceae</taxon>
        <taxon>Gymnopus</taxon>
    </lineage>
</organism>
<evidence type="ECO:0000313" key="2">
    <source>
        <dbReference type="Proteomes" id="UP000799118"/>
    </source>
</evidence>
<protein>
    <submittedName>
        <fullName evidence="1">Uncharacterized protein</fullName>
    </submittedName>
</protein>
<accession>A0A6A4GEY4</accession>
<keyword evidence="2" id="KW-1185">Reference proteome</keyword>
<dbReference type="Gene3D" id="1.25.40.10">
    <property type="entry name" value="Tetratricopeptide repeat domain"/>
    <property type="match status" value="1"/>
</dbReference>
<evidence type="ECO:0000313" key="1">
    <source>
        <dbReference type="EMBL" id="KAE9384149.1"/>
    </source>
</evidence>
<dbReference type="Proteomes" id="UP000799118">
    <property type="component" value="Unassembled WGS sequence"/>
</dbReference>
<gene>
    <name evidence="1" type="ORF">BT96DRAFT_950764</name>
</gene>
<reference evidence="1" key="1">
    <citation type="journal article" date="2019" name="Environ. Microbiol.">
        <title>Fungal ecological strategies reflected in gene transcription - a case study of two litter decomposers.</title>
        <authorList>
            <person name="Barbi F."/>
            <person name="Kohler A."/>
            <person name="Barry K."/>
            <person name="Baskaran P."/>
            <person name="Daum C."/>
            <person name="Fauchery L."/>
            <person name="Ihrmark K."/>
            <person name="Kuo A."/>
            <person name="LaButti K."/>
            <person name="Lipzen A."/>
            <person name="Morin E."/>
            <person name="Grigoriev I.V."/>
            <person name="Henrissat B."/>
            <person name="Lindahl B."/>
            <person name="Martin F."/>
        </authorList>
    </citation>
    <scope>NUCLEOTIDE SEQUENCE</scope>
    <source>
        <strain evidence="1">JB14</strain>
    </source>
</reference>
<name>A0A6A4GEY4_9AGAR</name>
<dbReference type="OrthoDB" id="9991317at2759"/>
<sequence length="390" mass="43934">MSDLRLDPEAWNSIVRSLNDITNAILSHQKAVELTPDGHALKATLFNNLAESFHTRFQRFREQSDFNSAIRTHQAASSQSSGLPSIRLHAALRWARLCSEYTELVSAPQSLPAYERVLELMPQVIWLGQNIRHRYQELSRVGYCVNDAAVAALASNNIPRALEWLEEARSVVWSQILQLRTPLDDLSIQYPEMAKKLENVSRALDNAGSSSIPDVMQPGSESQSLKTFALGTEDQARMHRALALEYEQLIGQVRQLEGFETFLRPRRLKELVAAATNGAVAVVNIHEARCDAVILCSSGCVVHVRLTNMSYQIAESYEGTCFHTWVLNPSETVVRLHTQVVFTMKEWARILHRLWSLVVEPILNVLKEKATAYSSNYTVQDIGNIDPDRT</sequence>
<proteinExistence type="predicted"/>
<dbReference type="AlphaFoldDB" id="A0A6A4GEY4"/>